<sequence>MTEETIEQNLESGISKMLNAFEQKIAFDAAKQQQIDRLHAELQECRTDMIAKTNRPLVNGLIRLHDDIGRLIEGPTEQLEPDKLLKEIQEDIEIILDQNGVATFREPIDTFQPRRQRALKNVSTTDEKQVGNVAERIRAGFEQGDEIIQKERVNVYVLDKTTVNTENPEQNHD</sequence>
<keyword evidence="2" id="KW-1185">Reference proteome</keyword>
<dbReference type="GO" id="GO:0006457">
    <property type="term" value="P:protein folding"/>
    <property type="evidence" value="ECO:0007669"/>
    <property type="project" value="InterPro"/>
</dbReference>
<dbReference type="EMBL" id="JSZA02000042">
    <property type="protein sequence ID" value="TGO03089.1"/>
    <property type="molecule type" value="Genomic_DNA"/>
</dbReference>
<accession>A0A4E0QPI2</accession>
<comment type="caution">
    <text evidence="1">The sequence shown here is derived from an EMBL/GenBank/DDBJ whole genome shotgun (WGS) entry which is preliminary data.</text>
</comment>
<dbReference type="GO" id="GO:0051087">
    <property type="term" value="F:protein-folding chaperone binding"/>
    <property type="evidence" value="ECO:0007669"/>
    <property type="project" value="InterPro"/>
</dbReference>
<name>A0A4E0QPI2_9GAMM</name>
<gene>
    <name evidence="1" type="ORF">PN36_13100</name>
</gene>
<evidence type="ECO:0000313" key="1">
    <source>
        <dbReference type="EMBL" id="TGO03089.1"/>
    </source>
</evidence>
<proteinExistence type="predicted"/>
<dbReference type="Proteomes" id="UP000030428">
    <property type="component" value="Unassembled WGS sequence"/>
</dbReference>
<reference evidence="1 2" key="1">
    <citation type="journal article" date="2016" name="Front. Microbiol.">
        <title>Single-Cell (Meta-)Genomics of a Dimorphic Candidatus Thiomargarita nelsonii Reveals Genomic Plasticity.</title>
        <authorList>
            <person name="Flood B.E."/>
            <person name="Fliss P."/>
            <person name="Jones D.S."/>
            <person name="Dick G.J."/>
            <person name="Jain S."/>
            <person name="Kaster A.K."/>
            <person name="Winkel M."/>
            <person name="Mussmann M."/>
            <person name="Bailey J."/>
        </authorList>
    </citation>
    <scope>NUCLEOTIDE SEQUENCE [LARGE SCALE GENOMIC DNA]</scope>
    <source>
        <strain evidence="1">Hydrate Ridge</strain>
    </source>
</reference>
<evidence type="ECO:0008006" key="3">
    <source>
        <dbReference type="Google" id="ProtNLM"/>
    </source>
</evidence>
<protein>
    <recommendedName>
        <fullName evidence="3">Molecular chaperone GrpE (Heat shock protein)</fullName>
    </recommendedName>
</protein>
<dbReference type="Pfam" id="PF01025">
    <property type="entry name" value="GrpE"/>
    <property type="match status" value="1"/>
</dbReference>
<organism evidence="1 2">
    <name type="scientific">Candidatus Thiomargarita nelsonii</name>
    <dbReference type="NCBI Taxonomy" id="1003181"/>
    <lineage>
        <taxon>Bacteria</taxon>
        <taxon>Pseudomonadati</taxon>
        <taxon>Pseudomonadota</taxon>
        <taxon>Gammaproteobacteria</taxon>
        <taxon>Thiotrichales</taxon>
        <taxon>Thiotrichaceae</taxon>
        <taxon>Thiomargarita</taxon>
    </lineage>
</organism>
<dbReference type="AlphaFoldDB" id="A0A4E0QPI2"/>
<dbReference type="GO" id="GO:0000774">
    <property type="term" value="F:adenyl-nucleotide exchange factor activity"/>
    <property type="evidence" value="ECO:0007669"/>
    <property type="project" value="InterPro"/>
</dbReference>
<evidence type="ECO:0000313" key="2">
    <source>
        <dbReference type="Proteomes" id="UP000030428"/>
    </source>
</evidence>
<dbReference type="InterPro" id="IPR000740">
    <property type="entry name" value="GrpE"/>
</dbReference>
<dbReference type="GO" id="GO:0042803">
    <property type="term" value="F:protein homodimerization activity"/>
    <property type="evidence" value="ECO:0007669"/>
    <property type="project" value="InterPro"/>
</dbReference>